<dbReference type="AlphaFoldDB" id="F2L0J3"/>
<reference evidence="1 2" key="1">
    <citation type="journal article" date="2011" name="J. Bacteriol.">
        <title>Complete genome sequence of the thermoacidophilic crenarchaeon Thermoproteus uzoniensis 768-20.</title>
        <authorList>
            <person name="Mardanov A.V."/>
            <person name="Gumerov V.M."/>
            <person name="Beletsky A.V."/>
            <person name="Prokofeva M.I."/>
            <person name="Bonch-Osmolovskaya E.A."/>
            <person name="Ravin N.V."/>
            <person name="Skryabin K.G."/>
        </authorList>
    </citation>
    <scope>NUCLEOTIDE SEQUENCE [LARGE SCALE GENOMIC DNA]</scope>
    <source>
        <strain evidence="1 2">768-20</strain>
    </source>
</reference>
<dbReference type="Gene3D" id="3.20.20.410">
    <property type="entry name" value="Protein of unknown function UPF0759"/>
    <property type="match status" value="1"/>
</dbReference>
<name>F2L0J3_THEU7</name>
<dbReference type="STRING" id="999630.TUZN_1196"/>
<dbReference type="EMBL" id="CP002590">
    <property type="protein sequence ID" value="AEA12675.1"/>
    <property type="molecule type" value="Genomic_DNA"/>
</dbReference>
<gene>
    <name evidence="1" type="ordered locus">TUZN_1196</name>
</gene>
<keyword evidence="2" id="KW-1185">Reference proteome</keyword>
<dbReference type="eggNOG" id="arCOG04291">
    <property type="taxonomic scope" value="Archaea"/>
</dbReference>
<dbReference type="Pfam" id="PF01904">
    <property type="entry name" value="DUF72"/>
    <property type="match status" value="1"/>
</dbReference>
<evidence type="ECO:0000313" key="2">
    <source>
        <dbReference type="Proteomes" id="UP000008138"/>
    </source>
</evidence>
<proteinExistence type="predicted"/>
<dbReference type="Proteomes" id="UP000008138">
    <property type="component" value="Chromosome"/>
</dbReference>
<dbReference type="PANTHER" id="PTHR30348">
    <property type="entry name" value="UNCHARACTERIZED PROTEIN YECE"/>
    <property type="match status" value="1"/>
</dbReference>
<dbReference type="SUPFAM" id="SSF117396">
    <property type="entry name" value="TM1631-like"/>
    <property type="match status" value="1"/>
</dbReference>
<dbReference type="KEGG" id="tuz:TUZN_1196"/>
<dbReference type="InterPro" id="IPR036520">
    <property type="entry name" value="UPF0759_sf"/>
</dbReference>
<protein>
    <recommendedName>
        <fullName evidence="3">DUF72 domain-containing protein</fullName>
    </recommendedName>
</protein>
<sequence length="220" mass="25474">MYGWNPDSLDWYVSSSGLNAVELNASFYRFPSRRQVESWARKGGGLRWAVKIHRYVTHVKRLKEDSLGAFGKFKELFAPLDPYIDFYLAQLPPGFDKRRENVERLKKFAEASGLGRRLAVEFRHGSWFSEDTAALCEELGITAVSVDEPGATWIVEINGVVYLRMHGRSAWYAHEYAAEELEEVAGRILSLRPEKVYVFFNNDHWMLENARAMLHLLRRN</sequence>
<organism evidence="1 2">
    <name type="scientific">Thermoproteus uzoniensis (strain 768-20)</name>
    <dbReference type="NCBI Taxonomy" id="999630"/>
    <lineage>
        <taxon>Archaea</taxon>
        <taxon>Thermoproteota</taxon>
        <taxon>Thermoprotei</taxon>
        <taxon>Thermoproteales</taxon>
        <taxon>Thermoproteaceae</taxon>
        <taxon>Thermoproteus</taxon>
    </lineage>
</organism>
<evidence type="ECO:0008006" key="3">
    <source>
        <dbReference type="Google" id="ProtNLM"/>
    </source>
</evidence>
<dbReference type="HOGENOM" id="CLU_046519_0_1_2"/>
<dbReference type="PANTHER" id="PTHR30348:SF4">
    <property type="entry name" value="DUF72 DOMAIN-CONTAINING PROTEIN"/>
    <property type="match status" value="1"/>
</dbReference>
<reference key="2">
    <citation type="submission" date="2011-03" db="EMBL/GenBank/DDBJ databases">
        <title>Complete genome sequence of the thermoacidophilic crenarchaeon Thermoproteus uzoniensis 768-20.</title>
        <authorList>
            <person name="Mardanov A.V."/>
            <person name="Gumerov V.M."/>
            <person name="Beletsky A.V."/>
            <person name="Prokofeva M.I."/>
            <person name="Bonch-Osmolovskaya E.A."/>
            <person name="Ravin N.V."/>
            <person name="Skryabin K.G."/>
        </authorList>
    </citation>
    <scope>NUCLEOTIDE SEQUENCE</scope>
    <source>
        <strain>768-20</strain>
    </source>
</reference>
<evidence type="ECO:0000313" key="1">
    <source>
        <dbReference type="EMBL" id="AEA12675.1"/>
    </source>
</evidence>
<dbReference type="InterPro" id="IPR002763">
    <property type="entry name" value="DUF72"/>
</dbReference>
<accession>F2L0J3</accession>